<dbReference type="AlphaFoldDB" id="A0A139HPH6"/>
<gene>
    <name evidence="1" type="ORF">AC578_7943</name>
</gene>
<dbReference type="EMBL" id="LFZN01000022">
    <property type="protein sequence ID" value="KXT04282.1"/>
    <property type="molecule type" value="Genomic_DNA"/>
</dbReference>
<evidence type="ECO:0000313" key="2">
    <source>
        <dbReference type="Proteomes" id="UP000070133"/>
    </source>
</evidence>
<name>A0A139HPH6_9PEZI</name>
<dbReference type="OrthoDB" id="2422134at2759"/>
<keyword evidence="2" id="KW-1185">Reference proteome</keyword>
<dbReference type="Proteomes" id="UP000070133">
    <property type="component" value="Unassembled WGS sequence"/>
</dbReference>
<organism evidence="1 2">
    <name type="scientific">Pseudocercospora eumusae</name>
    <dbReference type="NCBI Taxonomy" id="321146"/>
    <lineage>
        <taxon>Eukaryota</taxon>
        <taxon>Fungi</taxon>
        <taxon>Dikarya</taxon>
        <taxon>Ascomycota</taxon>
        <taxon>Pezizomycotina</taxon>
        <taxon>Dothideomycetes</taxon>
        <taxon>Dothideomycetidae</taxon>
        <taxon>Mycosphaerellales</taxon>
        <taxon>Mycosphaerellaceae</taxon>
        <taxon>Pseudocercospora</taxon>
    </lineage>
</organism>
<proteinExistence type="predicted"/>
<protein>
    <submittedName>
        <fullName evidence="1">Uncharacterized protein</fullName>
    </submittedName>
</protein>
<reference evidence="1 2" key="1">
    <citation type="submission" date="2015-07" db="EMBL/GenBank/DDBJ databases">
        <title>Comparative genomics of the Sigatoka disease complex on banana suggests a link between parallel evolutionary changes in Pseudocercospora fijiensis and Pseudocercospora eumusae and increased virulence on the banana host.</title>
        <authorList>
            <person name="Chang T.-C."/>
            <person name="Salvucci A."/>
            <person name="Crous P.W."/>
            <person name="Stergiopoulos I."/>
        </authorList>
    </citation>
    <scope>NUCLEOTIDE SEQUENCE [LARGE SCALE GENOMIC DNA]</scope>
    <source>
        <strain evidence="1 2">CBS 114824</strain>
    </source>
</reference>
<evidence type="ECO:0000313" key="1">
    <source>
        <dbReference type="EMBL" id="KXT04282.1"/>
    </source>
</evidence>
<sequence>MAAMTLCWVQPRWPVEYHKQFRKPHPTTRLLLYASCEPSSACFRSDAEIQNRVLVGGRGVLESGCKRSGIETSHLGYHMRATGAVGEAQQHGTIAVGVDKNAEGFENRAQVAQTVKGDLRTFVSAQPIGNSCREASVPH</sequence>
<comment type="caution">
    <text evidence="1">The sequence shown here is derived from an EMBL/GenBank/DDBJ whole genome shotgun (WGS) entry which is preliminary data.</text>
</comment>
<accession>A0A139HPH6</accession>